<evidence type="ECO:0000313" key="2">
    <source>
        <dbReference type="EMBL" id="OLP82570.1"/>
    </source>
</evidence>
<dbReference type="OMA" id="LMATESW"/>
<dbReference type="Pfam" id="PF13041">
    <property type="entry name" value="PPR_2"/>
    <property type="match status" value="1"/>
</dbReference>
<accession>A0A1Q9CI18</accession>
<name>A0A1Q9CI18_SYMMI</name>
<dbReference type="Gene3D" id="1.25.40.10">
    <property type="entry name" value="Tetratricopeptide repeat domain"/>
    <property type="match status" value="6"/>
</dbReference>
<evidence type="ECO:0000313" key="3">
    <source>
        <dbReference type="Proteomes" id="UP000186817"/>
    </source>
</evidence>
<evidence type="ECO:0000256" key="1">
    <source>
        <dbReference type="ARBA" id="ARBA00007626"/>
    </source>
</evidence>
<reference evidence="2 3" key="1">
    <citation type="submission" date="2016-02" db="EMBL/GenBank/DDBJ databases">
        <title>Genome analysis of coral dinoflagellate symbionts highlights evolutionary adaptations to a symbiotic lifestyle.</title>
        <authorList>
            <person name="Aranda M."/>
            <person name="Li Y."/>
            <person name="Liew Y.J."/>
            <person name="Baumgarten S."/>
            <person name="Simakov O."/>
            <person name="Wilson M."/>
            <person name="Piel J."/>
            <person name="Ashoor H."/>
            <person name="Bougouffa S."/>
            <person name="Bajic V.B."/>
            <person name="Ryu T."/>
            <person name="Ravasi T."/>
            <person name="Bayer T."/>
            <person name="Micklem G."/>
            <person name="Kim H."/>
            <person name="Bhak J."/>
            <person name="Lajeunesse T.C."/>
            <person name="Voolstra C.R."/>
        </authorList>
    </citation>
    <scope>NUCLEOTIDE SEQUENCE [LARGE SCALE GENOMIC DNA]</scope>
    <source>
        <strain evidence="2 3">CCMP2467</strain>
    </source>
</reference>
<dbReference type="InterPro" id="IPR011990">
    <property type="entry name" value="TPR-like_helical_dom_sf"/>
</dbReference>
<dbReference type="Pfam" id="PF01535">
    <property type="entry name" value="PPR"/>
    <property type="match status" value="1"/>
</dbReference>
<keyword evidence="3" id="KW-1185">Reference proteome</keyword>
<dbReference type="NCBIfam" id="TIGR00756">
    <property type="entry name" value="PPR"/>
    <property type="match status" value="6"/>
</dbReference>
<dbReference type="EMBL" id="LSRX01001182">
    <property type="protein sequence ID" value="OLP82570.1"/>
    <property type="molecule type" value="Genomic_DNA"/>
</dbReference>
<comment type="similarity">
    <text evidence="1">Belongs to the PPR family. P subfamily.</text>
</comment>
<dbReference type="PROSITE" id="PS51375">
    <property type="entry name" value="PPR"/>
    <property type="match status" value="10"/>
</dbReference>
<dbReference type="PANTHER" id="PTHR46128:SF329">
    <property type="entry name" value="MITOCHONDRIAL GROUP I INTRON SPLICING FACTOR DMR1"/>
    <property type="match status" value="1"/>
</dbReference>
<dbReference type="SUPFAM" id="SSF81901">
    <property type="entry name" value="HCP-like"/>
    <property type="match status" value="2"/>
</dbReference>
<organism evidence="2 3">
    <name type="scientific">Symbiodinium microadriaticum</name>
    <name type="common">Dinoflagellate</name>
    <name type="synonym">Zooxanthella microadriatica</name>
    <dbReference type="NCBI Taxonomy" id="2951"/>
    <lineage>
        <taxon>Eukaryota</taxon>
        <taxon>Sar</taxon>
        <taxon>Alveolata</taxon>
        <taxon>Dinophyceae</taxon>
        <taxon>Suessiales</taxon>
        <taxon>Symbiodiniaceae</taxon>
        <taxon>Symbiodinium</taxon>
    </lineage>
</organism>
<dbReference type="OrthoDB" id="413867at2759"/>
<sequence length="1183" mass="129827">MHVLTPAKFSHETDTVHHKWLSGISCKALRVETNALSQPRLATFHRGSEAQRMRSKSRSLLSLIGIVLTLVHLQRTERLFCRGSSQRLFQAPGHICSRHCLLARRKLLDDKISLPQPRPIHDPSEAGDWEEGGSASGPDDGLPRWFLELNVAGFEPDLKFYNNFIEEASKKGDLRAAERWLQNAKKAGVDPDKFTLELLFEAASKFGDLQAASRYAVEAARLGAELDEPLLGDLLQEAAAQERLEVAEVFFSLCGKIPNKATNEALLRAAASRGDLDAGEKWLQRAEVVPSIDTLRRLMNAAASVGNLSMTEFFFENGVQAGQSALAQDLPSFNVLIKAASSAGVPEAAEYWFKQATARGLKPSLVTYTTLIKAAARAGDLQSAEVWLQEATKEGLELDIQIFTAVMDAAARQGNLSAAESWFQRADSRGLQPTLVTFNTIISAAVRSGDFVSAEEWFKRCEIRGIIPNRKTFSILMNAAGRQNDLNATEHWFQVALAKGIRPDNVMFKSLLKTVVQSGDVPAASRWFDTAKQYQIQLDNASVVSLAQTAARQGKHAFAVSLVEDGHRQMGLNFSMNTYINLAQITAKQGLMATESWIQMASQHGLGRNIALYNAMITACGKSGNATGAEAAETWFDEIRRVGLRTNLQTFNAIINAVGVRGLRPAERWFAKAIEAGHRPDMVTFTNMVSIASQMDDAESAEGWFRAGLVAGIKPDVVMYTSLIHAAAKSGKTDLAEQWFQEALSSGLSPDVVCYTTLVEAHARAGDMAKAEAYFLELESMQRLPTLQTYSALINGHARLGDVDTAARWFGRMQRCGVVATVVQYNQLLRACAEASPRGPTEKAFAEELFRQMVSQGISPTDGTLEALRWAVGGARFNEILLQKPAKQKRGSASQALWSWRAHHKFETPCHLHHLPSSRKRVNLPEENGPGPFVGGVVEHTVPGWAVARPRLSDGAGRSERSISPGPILLPEGPPAKRARRPVHPLLDGVSVLGSVLGHDDDFIGRQLHRKRVEPDRLLDRIPLLDDLQAAWFLLQNCAAPRANFCCAFLPPHLSAGYAAAHDSAVARCPAELLEQGDMSFPPTSLHAAQLARFGGLGFRPRCNDSNAAHWACWQDTLPVIHARARCRHQTPPSLARRRRPSAIAAAVVVQSHLRQAGYDHRLGRTVIWPLRPELHEILAEAS</sequence>
<dbReference type="Proteomes" id="UP000186817">
    <property type="component" value="Unassembled WGS sequence"/>
</dbReference>
<dbReference type="SUPFAM" id="SSF140860">
    <property type="entry name" value="Pseudo ankyrin repeat-like"/>
    <property type="match status" value="1"/>
</dbReference>
<gene>
    <name evidence="2" type="ORF">AK812_SmicGene36785</name>
</gene>
<protein>
    <submittedName>
        <fullName evidence="2">Putative pentatricopeptide repeat-containing protein</fullName>
    </submittedName>
</protein>
<dbReference type="InterPro" id="IPR002885">
    <property type="entry name" value="PPR_rpt"/>
</dbReference>
<dbReference type="Pfam" id="PF13812">
    <property type="entry name" value="PPR_3"/>
    <property type="match status" value="3"/>
</dbReference>
<dbReference type="PANTHER" id="PTHR46128">
    <property type="entry name" value="MITOCHONDRIAL GROUP I INTRON SPLICING FACTOR CCM1"/>
    <property type="match status" value="1"/>
</dbReference>
<dbReference type="InterPro" id="IPR050872">
    <property type="entry name" value="PPR_P_subfamily"/>
</dbReference>
<proteinExistence type="inferred from homology"/>
<dbReference type="AlphaFoldDB" id="A0A1Q9CI18"/>
<comment type="caution">
    <text evidence="2">The sequence shown here is derived from an EMBL/GenBank/DDBJ whole genome shotgun (WGS) entry which is preliminary data.</text>
</comment>